<feature type="domain" description="CCHC-type" evidence="4">
    <location>
        <begin position="69"/>
        <end position="83"/>
    </location>
</feature>
<evidence type="ECO:0000256" key="2">
    <source>
        <dbReference type="PROSITE-ProRule" id="PRU00047"/>
    </source>
</evidence>
<evidence type="ECO:0000259" key="4">
    <source>
        <dbReference type="PROSITE" id="PS50158"/>
    </source>
</evidence>
<keyword evidence="2" id="KW-0863">Zinc-finger</keyword>
<keyword evidence="2" id="KW-0479">Metal-binding</keyword>
<evidence type="ECO:0000256" key="3">
    <source>
        <dbReference type="SAM" id="MobiDB-lite"/>
    </source>
</evidence>
<keyword evidence="2" id="KW-0862">Zinc</keyword>
<dbReference type="InterPro" id="IPR001878">
    <property type="entry name" value="Znf_CCHC"/>
</dbReference>
<keyword evidence="6" id="KW-1185">Reference proteome</keyword>
<dbReference type="InterPro" id="IPR036875">
    <property type="entry name" value="Znf_CCHC_sf"/>
</dbReference>
<sequence>MIRKIATASPSFDHSTETAKLTSALRFGKKDSYSAHSLPIPNKNIPAPHLPSSSNSQAGPKVPISRFPCHYCGEVGHWSPNCPIKAKENEARNKAQHQKARIAGIGVVPNLEASEALMDSGAMHLVVGHLLLFTSLMSTNMTLSVTSSKSFKVDAIGTIALPTSNGLL</sequence>
<dbReference type="GO" id="GO:0006397">
    <property type="term" value="P:mRNA processing"/>
    <property type="evidence" value="ECO:0007669"/>
    <property type="project" value="UniProtKB-KW"/>
</dbReference>
<dbReference type="AlphaFoldDB" id="A0A9Q3DKW0"/>
<dbReference type="Gene3D" id="4.10.60.10">
    <property type="entry name" value="Zinc finger, CCHC-type"/>
    <property type="match status" value="1"/>
</dbReference>
<reference evidence="5" key="1">
    <citation type="submission" date="2021-03" db="EMBL/GenBank/DDBJ databases">
        <title>Draft genome sequence of rust myrtle Austropuccinia psidii MF-1, a brazilian biotype.</title>
        <authorList>
            <person name="Quecine M.C."/>
            <person name="Pachon D.M.R."/>
            <person name="Bonatelli M.L."/>
            <person name="Correr F.H."/>
            <person name="Franceschini L.M."/>
            <person name="Leite T.F."/>
            <person name="Margarido G.R.A."/>
            <person name="Almeida C.A."/>
            <person name="Ferrarezi J.A."/>
            <person name="Labate C.A."/>
        </authorList>
    </citation>
    <scope>NUCLEOTIDE SEQUENCE</scope>
    <source>
        <strain evidence="5">MF-1</strain>
    </source>
</reference>
<feature type="region of interest" description="Disordered" evidence="3">
    <location>
        <begin position="38"/>
        <end position="59"/>
    </location>
</feature>
<dbReference type="PROSITE" id="PS50158">
    <property type="entry name" value="ZF_CCHC"/>
    <property type="match status" value="1"/>
</dbReference>
<evidence type="ECO:0000256" key="1">
    <source>
        <dbReference type="ARBA" id="ARBA00022664"/>
    </source>
</evidence>
<dbReference type="SMART" id="SM00343">
    <property type="entry name" value="ZnF_C2HC"/>
    <property type="match status" value="1"/>
</dbReference>
<dbReference type="GO" id="GO:0003676">
    <property type="term" value="F:nucleic acid binding"/>
    <property type="evidence" value="ECO:0007669"/>
    <property type="project" value="InterPro"/>
</dbReference>
<protein>
    <recommendedName>
        <fullName evidence="4">CCHC-type domain-containing protein</fullName>
    </recommendedName>
</protein>
<dbReference type="Pfam" id="PF00098">
    <property type="entry name" value="zf-CCHC"/>
    <property type="match status" value="1"/>
</dbReference>
<dbReference type="SUPFAM" id="SSF57756">
    <property type="entry name" value="Retrovirus zinc finger-like domains"/>
    <property type="match status" value="1"/>
</dbReference>
<dbReference type="Proteomes" id="UP000765509">
    <property type="component" value="Unassembled WGS sequence"/>
</dbReference>
<evidence type="ECO:0000313" key="6">
    <source>
        <dbReference type="Proteomes" id="UP000765509"/>
    </source>
</evidence>
<gene>
    <name evidence="5" type="ORF">O181_044764</name>
</gene>
<organism evidence="5 6">
    <name type="scientific">Austropuccinia psidii MF-1</name>
    <dbReference type="NCBI Taxonomy" id="1389203"/>
    <lineage>
        <taxon>Eukaryota</taxon>
        <taxon>Fungi</taxon>
        <taxon>Dikarya</taxon>
        <taxon>Basidiomycota</taxon>
        <taxon>Pucciniomycotina</taxon>
        <taxon>Pucciniomycetes</taxon>
        <taxon>Pucciniales</taxon>
        <taxon>Sphaerophragmiaceae</taxon>
        <taxon>Austropuccinia</taxon>
    </lineage>
</organism>
<keyword evidence="1" id="KW-0507">mRNA processing</keyword>
<proteinExistence type="predicted"/>
<name>A0A9Q3DKW0_9BASI</name>
<dbReference type="OrthoDB" id="1099063at2759"/>
<dbReference type="GO" id="GO:0008270">
    <property type="term" value="F:zinc ion binding"/>
    <property type="evidence" value="ECO:0007669"/>
    <property type="project" value="UniProtKB-KW"/>
</dbReference>
<comment type="caution">
    <text evidence="5">The sequence shown here is derived from an EMBL/GenBank/DDBJ whole genome shotgun (WGS) entry which is preliminary data.</text>
</comment>
<accession>A0A9Q3DKW0</accession>
<evidence type="ECO:0000313" key="5">
    <source>
        <dbReference type="EMBL" id="MBW0505049.1"/>
    </source>
</evidence>
<dbReference type="EMBL" id="AVOT02018273">
    <property type="protein sequence ID" value="MBW0505049.1"/>
    <property type="molecule type" value="Genomic_DNA"/>
</dbReference>